<reference evidence="1" key="1">
    <citation type="submission" date="2023-01" db="EMBL/GenBank/DDBJ databases">
        <title>Human gut microbiome strain richness.</title>
        <authorList>
            <person name="Chen-Liaw A."/>
        </authorList>
    </citation>
    <scope>NUCLEOTIDE SEQUENCE</scope>
    <source>
        <strain evidence="1">RTP21484st1_B7_RTP21484_190118</strain>
    </source>
</reference>
<dbReference type="AlphaFoldDB" id="A0AAW6FHJ8"/>
<accession>A0AAW6FHJ8</accession>
<protein>
    <submittedName>
        <fullName evidence="1">Uncharacterized protein</fullName>
    </submittedName>
</protein>
<dbReference type="RefSeq" id="WP_272054974.1">
    <property type="nucleotide sequence ID" value="NZ_JAQMRB010000028.1"/>
</dbReference>
<sequence>MNWIDRKVEDYGLSSAYDQYIMADWRTCLWNPTRYLNIWLTKISTRSSEFPLVRYWEVITVSWKPTVTIMFI</sequence>
<name>A0AAW6FHJ8_9BACT</name>
<dbReference type="Proteomes" id="UP001212263">
    <property type="component" value="Unassembled WGS sequence"/>
</dbReference>
<comment type="caution">
    <text evidence="1">The sequence shown here is derived from an EMBL/GenBank/DDBJ whole genome shotgun (WGS) entry which is preliminary data.</text>
</comment>
<dbReference type="EMBL" id="JAQMRD010000005">
    <property type="protein sequence ID" value="MDB9222560.1"/>
    <property type="molecule type" value="Genomic_DNA"/>
</dbReference>
<evidence type="ECO:0000313" key="1">
    <source>
        <dbReference type="EMBL" id="MDB9222560.1"/>
    </source>
</evidence>
<organism evidence="1 2">
    <name type="scientific">Odoribacter splanchnicus</name>
    <dbReference type="NCBI Taxonomy" id="28118"/>
    <lineage>
        <taxon>Bacteria</taxon>
        <taxon>Pseudomonadati</taxon>
        <taxon>Bacteroidota</taxon>
        <taxon>Bacteroidia</taxon>
        <taxon>Bacteroidales</taxon>
        <taxon>Odoribacteraceae</taxon>
        <taxon>Odoribacter</taxon>
    </lineage>
</organism>
<evidence type="ECO:0000313" key="2">
    <source>
        <dbReference type="Proteomes" id="UP001212263"/>
    </source>
</evidence>
<gene>
    <name evidence="1" type="ORF">PN645_06010</name>
</gene>
<proteinExistence type="predicted"/>